<protein>
    <recommendedName>
        <fullName evidence="4">GNAT family N-acetyltransferase</fullName>
    </recommendedName>
</protein>
<feature type="region of interest" description="Disordered" evidence="1">
    <location>
        <begin position="207"/>
        <end position="238"/>
    </location>
</feature>
<dbReference type="Gene3D" id="3.40.630.30">
    <property type="match status" value="1"/>
</dbReference>
<evidence type="ECO:0000313" key="3">
    <source>
        <dbReference type="Proteomes" id="UP000189462"/>
    </source>
</evidence>
<evidence type="ECO:0000313" key="2">
    <source>
        <dbReference type="EMBL" id="OOG27248.1"/>
    </source>
</evidence>
<dbReference type="InterPro" id="IPR016181">
    <property type="entry name" value="Acyl_CoA_acyltransferase"/>
</dbReference>
<dbReference type="Pfam" id="PF13444">
    <property type="entry name" value="Acetyltransf_5"/>
    <property type="match status" value="1"/>
</dbReference>
<reference evidence="2 3" key="1">
    <citation type="submission" date="2017-02" db="EMBL/GenBank/DDBJ databases">
        <title>Genomic diversity within the haloalkaliphilic genus Thioalkalivibrio.</title>
        <authorList>
            <person name="Ahn A.-C."/>
            <person name="Meier-Kolthoff J."/>
            <person name="Overmars L."/>
            <person name="Richter M."/>
            <person name="Woyke T."/>
            <person name="Sorokin D.Y."/>
            <person name="Muyzer G."/>
        </authorList>
    </citation>
    <scope>NUCLEOTIDE SEQUENCE [LARGE SCALE GENOMIC DNA]</scope>
    <source>
        <strain evidence="2 3">ALJD</strain>
    </source>
</reference>
<evidence type="ECO:0008006" key="4">
    <source>
        <dbReference type="Google" id="ProtNLM"/>
    </source>
</evidence>
<gene>
    <name evidence="2" type="ORF">B1C78_03675</name>
</gene>
<dbReference type="Proteomes" id="UP000189462">
    <property type="component" value="Unassembled WGS sequence"/>
</dbReference>
<dbReference type="EMBL" id="MVBK01000020">
    <property type="protein sequence ID" value="OOG27248.1"/>
    <property type="molecule type" value="Genomic_DNA"/>
</dbReference>
<comment type="caution">
    <text evidence="2">The sequence shown here is derived from an EMBL/GenBank/DDBJ whole genome shotgun (WGS) entry which is preliminary data.</text>
</comment>
<sequence length="238" mass="26869">MLDEHFEVVFADTESARSIHYRMRYQIYCLERGYEDPDAFPHGEECDEWDDHSAHFLVRHRSTGEWLATMRLVLPRAGRLPVVGHCEIPDSVNARAPVDHAGEISRLCIWPATRRLAGANSGTSSELLTALLRAALDYSQKLGLRYWYFLISPGLARMVRRLCVSLTPAGEACQLSGTRFPYVVDLESTLRHASETFVRRLERMPPYRPHSRLSGKRTAKLGVADPGQGEQLPLPLAV</sequence>
<accession>A0A1V3NQU2</accession>
<dbReference type="AlphaFoldDB" id="A0A1V3NQU2"/>
<evidence type="ECO:0000256" key="1">
    <source>
        <dbReference type="SAM" id="MobiDB-lite"/>
    </source>
</evidence>
<keyword evidence="3" id="KW-1185">Reference proteome</keyword>
<dbReference type="SUPFAM" id="SSF55729">
    <property type="entry name" value="Acyl-CoA N-acyltransferases (Nat)"/>
    <property type="match status" value="1"/>
</dbReference>
<dbReference type="RefSeq" id="WP_175628228.1">
    <property type="nucleotide sequence ID" value="NZ_MVBK01000020.1"/>
</dbReference>
<dbReference type="STRING" id="108003.B1C78_03675"/>
<dbReference type="NCBIfam" id="TIGR03694">
    <property type="entry name" value="exosort_acyl"/>
    <property type="match status" value="1"/>
</dbReference>
<organism evidence="2 3">
    <name type="scientific">Thioalkalivibrio denitrificans</name>
    <dbReference type="NCBI Taxonomy" id="108003"/>
    <lineage>
        <taxon>Bacteria</taxon>
        <taxon>Pseudomonadati</taxon>
        <taxon>Pseudomonadota</taxon>
        <taxon>Gammaproteobacteria</taxon>
        <taxon>Chromatiales</taxon>
        <taxon>Ectothiorhodospiraceae</taxon>
        <taxon>Thioalkalivibrio</taxon>
    </lineage>
</organism>
<name>A0A1V3NQU2_9GAMM</name>
<dbReference type="InterPro" id="IPR022484">
    <property type="entry name" value="PEP-CTERM/exosrtase_acylTfrase"/>
</dbReference>
<feature type="compositionally biased region" description="Basic residues" evidence="1">
    <location>
        <begin position="209"/>
        <end position="219"/>
    </location>
</feature>
<proteinExistence type="predicted"/>